<feature type="transmembrane region" description="Helical" evidence="1">
    <location>
        <begin position="46"/>
        <end position="67"/>
    </location>
</feature>
<keyword evidence="3" id="KW-1185">Reference proteome</keyword>
<keyword evidence="1" id="KW-0812">Transmembrane</keyword>
<feature type="transmembrane region" description="Helical" evidence="1">
    <location>
        <begin position="21"/>
        <end position="40"/>
    </location>
</feature>
<organism evidence="2 3">
    <name type="scientific">Lapidilactobacillus achengensis</name>
    <dbReference type="NCBI Taxonomy" id="2486000"/>
    <lineage>
        <taxon>Bacteria</taxon>
        <taxon>Bacillati</taxon>
        <taxon>Bacillota</taxon>
        <taxon>Bacilli</taxon>
        <taxon>Lactobacillales</taxon>
        <taxon>Lactobacillaceae</taxon>
        <taxon>Lapidilactobacillus</taxon>
    </lineage>
</organism>
<feature type="transmembrane region" description="Helical" evidence="1">
    <location>
        <begin position="445"/>
        <end position="463"/>
    </location>
</feature>
<feature type="transmembrane region" description="Helical" evidence="1">
    <location>
        <begin position="284"/>
        <end position="304"/>
    </location>
</feature>
<keyword evidence="1" id="KW-1133">Transmembrane helix</keyword>
<feature type="transmembrane region" description="Helical" evidence="1">
    <location>
        <begin position="255"/>
        <end position="277"/>
    </location>
</feature>
<sequence length="480" mass="53952">MEEAPEMQTRQNTIAEGALNLLANTGCILPYFFCLVAYQQNRDWRLALPFLVLYAFRAVGILLTAWIELAAAPMLVVANYCGLLGALCLLWPENLLLSTLGGALLGLAASWLWPYFLALKTTLGTGPKSFLTTEHWLWGGVLLIILMIVEQLSTWEVTFRGAFLVLAGLYGLALLGVRSLGRRFPEFAGSTNQLERTLPSQYEISDGPTGATVQQEAAPAPRRRLGWPEKLGLLALLLICYGLRLTRLIKLTPAVTEGIGLFCLLLGLVVLGLQLYWGRRWFPWSILLLNRGIMMNLLLLYAVFASEQRFQRPTLLPIYCLYLVGMLCGPGLLRSRQFWRYPMLVVGLVATLWSATFFFGILACALFLGSENQWLNQQLPVAFPRQSLRIFLVKYQLSALGSLLQQCWTMAVLCLASVQFGWTNLRFMTLITTRRLALPTEQQECLLELVLFTAVLSAGWAWWAERRVTQGETHHRIKSV</sequence>
<dbReference type="EMBL" id="JBHSSM010000028">
    <property type="protein sequence ID" value="MFC6316239.1"/>
    <property type="molecule type" value="Genomic_DNA"/>
</dbReference>
<protein>
    <submittedName>
        <fullName evidence="2">Uncharacterized protein</fullName>
    </submittedName>
</protein>
<feature type="transmembrane region" description="Helical" evidence="1">
    <location>
        <begin position="98"/>
        <end position="116"/>
    </location>
</feature>
<feature type="transmembrane region" description="Helical" evidence="1">
    <location>
        <begin position="231"/>
        <end position="249"/>
    </location>
</feature>
<reference evidence="3" key="1">
    <citation type="journal article" date="2019" name="Int. J. Syst. Evol. Microbiol.">
        <title>The Global Catalogue of Microorganisms (GCM) 10K type strain sequencing project: providing services to taxonomists for standard genome sequencing and annotation.</title>
        <authorList>
            <consortium name="The Broad Institute Genomics Platform"/>
            <consortium name="The Broad Institute Genome Sequencing Center for Infectious Disease"/>
            <person name="Wu L."/>
            <person name="Ma J."/>
        </authorList>
    </citation>
    <scope>NUCLEOTIDE SEQUENCE [LARGE SCALE GENOMIC DNA]</scope>
    <source>
        <strain evidence="3">CCM 8897</strain>
    </source>
</reference>
<gene>
    <name evidence="2" type="ORF">ACFQHW_11745</name>
</gene>
<dbReference type="Proteomes" id="UP001596310">
    <property type="component" value="Unassembled WGS sequence"/>
</dbReference>
<evidence type="ECO:0000256" key="1">
    <source>
        <dbReference type="SAM" id="Phobius"/>
    </source>
</evidence>
<evidence type="ECO:0000313" key="2">
    <source>
        <dbReference type="EMBL" id="MFC6316239.1"/>
    </source>
</evidence>
<dbReference type="RefSeq" id="WP_125602267.1">
    <property type="nucleotide sequence ID" value="NZ_JBHSSM010000028.1"/>
</dbReference>
<feature type="transmembrane region" description="Helical" evidence="1">
    <location>
        <begin position="316"/>
        <end position="333"/>
    </location>
</feature>
<feature type="transmembrane region" description="Helical" evidence="1">
    <location>
        <begin position="403"/>
        <end position="425"/>
    </location>
</feature>
<keyword evidence="1" id="KW-0472">Membrane</keyword>
<evidence type="ECO:0000313" key="3">
    <source>
        <dbReference type="Proteomes" id="UP001596310"/>
    </source>
</evidence>
<feature type="transmembrane region" description="Helical" evidence="1">
    <location>
        <begin position="345"/>
        <end position="368"/>
    </location>
</feature>
<feature type="transmembrane region" description="Helical" evidence="1">
    <location>
        <begin position="136"/>
        <end position="153"/>
    </location>
</feature>
<feature type="transmembrane region" description="Helical" evidence="1">
    <location>
        <begin position="159"/>
        <end position="177"/>
    </location>
</feature>
<name>A0ABW1UQL4_9LACO</name>
<proteinExistence type="predicted"/>
<comment type="caution">
    <text evidence="2">The sequence shown here is derived from an EMBL/GenBank/DDBJ whole genome shotgun (WGS) entry which is preliminary data.</text>
</comment>
<accession>A0ABW1UQL4</accession>